<feature type="signal peptide" evidence="1">
    <location>
        <begin position="1"/>
        <end position="24"/>
    </location>
</feature>
<evidence type="ECO:0000313" key="2">
    <source>
        <dbReference type="EMBL" id="GAD66811.1"/>
    </source>
</evidence>
<keyword evidence="3" id="KW-1185">Reference proteome</keyword>
<evidence type="ECO:0000256" key="1">
    <source>
        <dbReference type="SAM" id="SignalP"/>
    </source>
</evidence>
<organism evidence="2 3">
    <name type="scientific">Vibrio proteolyticus NBRC 13287</name>
    <dbReference type="NCBI Taxonomy" id="1219065"/>
    <lineage>
        <taxon>Bacteria</taxon>
        <taxon>Pseudomonadati</taxon>
        <taxon>Pseudomonadota</taxon>
        <taxon>Gammaproteobacteria</taxon>
        <taxon>Vibrionales</taxon>
        <taxon>Vibrionaceae</taxon>
        <taxon>Vibrio</taxon>
    </lineage>
</organism>
<accession>U2ZGN0</accession>
<evidence type="ECO:0008006" key="4">
    <source>
        <dbReference type="Google" id="ProtNLM"/>
    </source>
</evidence>
<reference evidence="2 3" key="1">
    <citation type="submission" date="2013-09" db="EMBL/GenBank/DDBJ databases">
        <title>Whole genome shotgun sequence of Vibrio proteolyticus NBRC 13287.</title>
        <authorList>
            <person name="Isaki S."/>
            <person name="Hosoyama A."/>
            <person name="Numata M."/>
            <person name="Hashimoto M."/>
            <person name="Hosoyama Y."/>
            <person name="Tsuchikane K."/>
            <person name="Noguchi M."/>
            <person name="Hirakata S."/>
            <person name="Ichikawa N."/>
            <person name="Ohji S."/>
            <person name="Yamazoe A."/>
            <person name="Fujita N."/>
        </authorList>
    </citation>
    <scope>NUCLEOTIDE SEQUENCE [LARGE SCALE GENOMIC DNA]</scope>
    <source>
        <strain evidence="2 3">NBRC 13287</strain>
    </source>
</reference>
<dbReference type="RefSeq" id="WP_021704789.1">
    <property type="nucleotide sequence ID" value="NZ_BATJ01000005.1"/>
</dbReference>
<name>U2ZGN0_VIBPR</name>
<dbReference type="Proteomes" id="UP000016570">
    <property type="component" value="Unassembled WGS sequence"/>
</dbReference>
<feature type="chain" id="PRO_5004637040" description="DUF2059 domain-containing protein" evidence="1">
    <location>
        <begin position="25"/>
        <end position="277"/>
    </location>
</feature>
<proteinExistence type="predicted"/>
<sequence>MNLNWINKILFGVSLLFISASALAKQPQDPYVEFVKMDFSPKVQDLVARVLSEQYSVSQSSMETFVKENVFTEELETALIARYQEVVTRDEMTKMVDIKRSDSCQKMLTDPNIFEFLSTNVLTPGVTDDLLVCLDKFHSLSGGKEKLIKMTEAKSEIFQQILKKHQPAFKQLIKPGFILAVAKKMNEQAPVQVDDAQRLDKATVLNNTLEIQFTYLDTFAKDDWLDIDSELLKSNVCSSLSSILDTGASIRYVWFNLNKTFITSKTYQPKDCVSSDS</sequence>
<dbReference type="AlphaFoldDB" id="U2ZGN0"/>
<keyword evidence="1" id="KW-0732">Signal</keyword>
<gene>
    <name evidence="2" type="ORF">VPR01S_05_01060</name>
</gene>
<dbReference type="EMBL" id="BATJ01000005">
    <property type="protein sequence ID" value="GAD66811.1"/>
    <property type="molecule type" value="Genomic_DNA"/>
</dbReference>
<protein>
    <recommendedName>
        <fullName evidence="4">DUF2059 domain-containing protein</fullName>
    </recommendedName>
</protein>
<comment type="caution">
    <text evidence="2">The sequence shown here is derived from an EMBL/GenBank/DDBJ whole genome shotgun (WGS) entry which is preliminary data.</text>
</comment>
<evidence type="ECO:0000313" key="3">
    <source>
        <dbReference type="Proteomes" id="UP000016570"/>
    </source>
</evidence>